<accession>A0ABT4PUC0</accession>
<evidence type="ECO:0000313" key="3">
    <source>
        <dbReference type="EMBL" id="MCZ8380167.1"/>
    </source>
</evidence>
<name>A0ABT4PUC0_9MYCO</name>
<dbReference type="InterPro" id="IPR029058">
    <property type="entry name" value="AB_hydrolase_fold"/>
</dbReference>
<keyword evidence="3" id="KW-0378">Hydrolase</keyword>
<proteinExistence type="predicted"/>
<evidence type="ECO:0000256" key="2">
    <source>
        <dbReference type="SAM" id="SignalP"/>
    </source>
</evidence>
<feature type="compositionally biased region" description="Basic and acidic residues" evidence="1">
    <location>
        <begin position="63"/>
        <end position="130"/>
    </location>
</feature>
<dbReference type="GO" id="GO:0016787">
    <property type="term" value="F:hydrolase activity"/>
    <property type="evidence" value="ECO:0007669"/>
    <property type="project" value="UniProtKB-KW"/>
</dbReference>
<dbReference type="SUPFAM" id="SSF53474">
    <property type="entry name" value="alpha/beta-Hydrolases"/>
    <property type="match status" value="1"/>
</dbReference>
<dbReference type="EMBL" id="JAPZPY010000006">
    <property type="protein sequence ID" value="MCZ8380167.1"/>
    <property type="molecule type" value="Genomic_DNA"/>
</dbReference>
<feature type="signal peptide" evidence="2">
    <location>
        <begin position="1"/>
        <end position="30"/>
    </location>
</feature>
<comment type="caution">
    <text evidence="3">The sequence shown here is derived from an EMBL/GenBank/DDBJ whole genome shotgun (WGS) entry which is preliminary data.</text>
</comment>
<reference evidence="3" key="1">
    <citation type="submission" date="2022-12" db="EMBL/GenBank/DDBJ databases">
        <authorList>
            <person name="Deng Y."/>
            <person name="Zhang Y.-Q."/>
        </authorList>
    </citation>
    <scope>NUCLEOTIDE SEQUENCE</scope>
    <source>
        <strain evidence="3">CPCC 205372</strain>
    </source>
</reference>
<sequence length="624" mass="65570">MRRVSAWVGAGVLTAGVSAAMFAGAGAANADEGGSDPKDTATSATSDAPSETTASAEHRKRPVLGERDSGAAKEPRRAGHLRRGEALARDRVRGDRDQGADEAVSADRETARTAGIDKKRRGVVEPDARAATESGIESVTTPSVTTKEPATRTGLSDIRREITARLTPRIPDRAAADPDKIVDAGPVTDAVTTLQAPAPIAAEDTAPADAPRKIPVIGDILGPDQPNYPPLVRAVGSAIFNLLGAVVQAVDGPPQVPQELRDSVQVSSSMLVVSPGNEIAADWYFPAEADPAKPPQRIIYLQHGILASGPMYSHTASYLAQRTNSVVVVTTVTSNPFADDGMWLGGDNMHKAVAQLFLDDDRAALNASLTTATLKADAPIMTVPKDFVLVGHSLGGGFVPGVAGHYAEGLVTRRDDPANAEDEVNHLAGVVMLDAVPFHPIMPRAMDRLKTLESSGDPADYVPMYEIGAPTNLLNAFSSVNDELTEARPGKFNGVVINGGVHMDGMLGGNPLIQAAAYLVAGIPQPQNPPAVQWLMAGWVNDMFEGTVDPTTGRCLGDDCHGIYGDVGSTIRIPTEKGEASAVVIDSGELHADARLTDRFEPRDASSADVPRGRQYWIPLHIAA</sequence>
<evidence type="ECO:0000256" key="1">
    <source>
        <dbReference type="SAM" id="MobiDB-lite"/>
    </source>
</evidence>
<gene>
    <name evidence="3" type="ORF">O6P37_14940</name>
</gene>
<keyword evidence="4" id="KW-1185">Reference proteome</keyword>
<feature type="compositionally biased region" description="Polar residues" evidence="1">
    <location>
        <begin position="40"/>
        <end position="55"/>
    </location>
</feature>
<feature type="region of interest" description="Disordered" evidence="1">
    <location>
        <begin position="27"/>
        <end position="153"/>
    </location>
</feature>
<keyword evidence="2" id="KW-0732">Signal</keyword>
<organism evidence="3 4">
    <name type="scientific">Mycobacterium hippophais</name>
    <dbReference type="NCBI Taxonomy" id="3016340"/>
    <lineage>
        <taxon>Bacteria</taxon>
        <taxon>Bacillati</taxon>
        <taxon>Actinomycetota</taxon>
        <taxon>Actinomycetes</taxon>
        <taxon>Mycobacteriales</taxon>
        <taxon>Mycobacteriaceae</taxon>
        <taxon>Mycobacterium</taxon>
    </lineage>
</organism>
<feature type="chain" id="PRO_5046822082" evidence="2">
    <location>
        <begin position="31"/>
        <end position="624"/>
    </location>
</feature>
<dbReference type="Proteomes" id="UP001142153">
    <property type="component" value="Unassembled WGS sequence"/>
</dbReference>
<dbReference type="RefSeq" id="WP_269894824.1">
    <property type="nucleotide sequence ID" value="NZ_JAPZPY010000006.1"/>
</dbReference>
<protein>
    <submittedName>
        <fullName evidence="3">Alpha/beta hydrolase</fullName>
    </submittedName>
</protein>
<dbReference type="Gene3D" id="3.40.50.1820">
    <property type="entry name" value="alpha/beta hydrolase"/>
    <property type="match status" value="1"/>
</dbReference>
<evidence type="ECO:0000313" key="4">
    <source>
        <dbReference type="Proteomes" id="UP001142153"/>
    </source>
</evidence>
<feature type="compositionally biased region" description="Polar residues" evidence="1">
    <location>
        <begin position="135"/>
        <end position="148"/>
    </location>
</feature>